<comment type="subcellular location">
    <subcellularLocation>
        <location evidence="1 13">Cytoplasm</location>
    </subcellularLocation>
</comment>
<name>A0A934M3C9_9CLOT</name>
<comment type="catalytic activity">
    <reaction evidence="13">
        <text>N(6)-carboxybiotinyl-L-lysyl-[protein] + acetyl-CoA = N(6)-biotinyl-L-lysyl-[protein] + malonyl-CoA</text>
        <dbReference type="Rhea" id="RHEA:54728"/>
        <dbReference type="Rhea" id="RHEA-COMP:10505"/>
        <dbReference type="Rhea" id="RHEA-COMP:10506"/>
        <dbReference type="ChEBI" id="CHEBI:57288"/>
        <dbReference type="ChEBI" id="CHEBI:57384"/>
        <dbReference type="ChEBI" id="CHEBI:83144"/>
        <dbReference type="ChEBI" id="CHEBI:83145"/>
        <dbReference type="EC" id="2.1.3.15"/>
    </reaction>
</comment>
<comment type="function">
    <text evidence="12 13">Component of the acetyl coenzyme A carboxylase (ACC) complex. Biotin carboxylase (BC) catalyzes the carboxylation of biotin on its carrier protein (BCCP) and then the CO(2) group is transferred by the transcarboxylase to acetyl-CoA to form malonyl-CoA.</text>
</comment>
<accession>A0A934M3C9</accession>
<feature type="binding site" evidence="13">
    <location>
        <position position="43"/>
    </location>
    <ligand>
        <name>Zn(2+)</name>
        <dbReference type="ChEBI" id="CHEBI:29105"/>
    </ligand>
</feature>
<keyword evidence="4 13" id="KW-0479">Metal-binding</keyword>
<dbReference type="GO" id="GO:0005524">
    <property type="term" value="F:ATP binding"/>
    <property type="evidence" value="ECO:0007669"/>
    <property type="project" value="UniProtKB-KW"/>
</dbReference>
<evidence type="ECO:0000256" key="4">
    <source>
        <dbReference type="ARBA" id="ARBA00022723"/>
    </source>
</evidence>
<dbReference type="InterPro" id="IPR000438">
    <property type="entry name" value="Acetyl_CoA_COase_Trfase_b_su"/>
</dbReference>
<evidence type="ECO:0000256" key="13">
    <source>
        <dbReference type="HAMAP-Rule" id="MF_01395"/>
    </source>
</evidence>
<keyword evidence="5 13" id="KW-0547">Nucleotide-binding</keyword>
<dbReference type="GO" id="GO:0008270">
    <property type="term" value="F:zinc ion binding"/>
    <property type="evidence" value="ECO:0007669"/>
    <property type="project" value="UniProtKB-UniRule"/>
</dbReference>
<evidence type="ECO:0000256" key="9">
    <source>
        <dbReference type="ARBA" id="ARBA00022840"/>
    </source>
</evidence>
<feature type="binding site" evidence="13">
    <location>
        <position position="40"/>
    </location>
    <ligand>
        <name>Zn(2+)</name>
        <dbReference type="ChEBI" id="CHEBI:29105"/>
    </ligand>
</feature>
<evidence type="ECO:0000256" key="11">
    <source>
        <dbReference type="ARBA" id="ARBA00023160"/>
    </source>
</evidence>
<evidence type="ECO:0000256" key="2">
    <source>
        <dbReference type="ARBA" id="ARBA00022516"/>
    </source>
</evidence>
<evidence type="ECO:0000313" key="15">
    <source>
        <dbReference type="EMBL" id="MBI6872880.1"/>
    </source>
</evidence>
<sequence length="291" mass="32665">MLNNLFKKTKYITVSQQALRKAEDTLEQKPSIPNGMWVKCDSCGKIIYNNDLEENNKVCSQCNHHFRMTARERIEFIIDKDTFEEFDKNMISDNPIEFNGYEEKVKKMRENTDMNEAVVTGRGCIGNENVVICVMDSHFMMGSMGSVVGEKITRAVEKAIELKLPIIIFTTSGGARMQEGMFSLMQMAKVSAALGKLDKEGLLYITVLTDPTTGGVTASFAMLGDIILSEPGALIGFAGKRVIEQTIRQKLPEGFQRAEFLLEHGFIDKIVSRNELKGVLKKILVIHNRNV</sequence>
<evidence type="ECO:0000256" key="12">
    <source>
        <dbReference type="ARBA" id="ARBA00025280"/>
    </source>
</evidence>
<dbReference type="InterPro" id="IPR011762">
    <property type="entry name" value="COA_CT_N"/>
</dbReference>
<dbReference type="InterPro" id="IPR041010">
    <property type="entry name" value="Znf-ACC"/>
</dbReference>
<dbReference type="GO" id="GO:0016743">
    <property type="term" value="F:carboxyl- or carbamoyltransferase activity"/>
    <property type="evidence" value="ECO:0007669"/>
    <property type="project" value="UniProtKB-UniRule"/>
</dbReference>
<keyword evidence="15" id="KW-0436">Ligase</keyword>
<comment type="cofactor">
    <cofactor evidence="13">
        <name>Zn(2+)</name>
        <dbReference type="ChEBI" id="CHEBI:29105"/>
    </cofactor>
    <text evidence="13">Binds 1 zinc ion per subunit.</text>
</comment>
<dbReference type="Pfam" id="PF01039">
    <property type="entry name" value="Carboxyl_trans"/>
    <property type="match status" value="1"/>
</dbReference>
<keyword evidence="2 13" id="KW-0444">Lipid biosynthesis</keyword>
<dbReference type="PRINTS" id="PR01070">
    <property type="entry name" value="ACCCTRFRASEB"/>
</dbReference>
<keyword evidence="10 13" id="KW-0443">Lipid metabolism</keyword>
<keyword evidence="7 13" id="KW-0276">Fatty acid metabolism</keyword>
<dbReference type="RefSeq" id="WP_211142368.1">
    <property type="nucleotide sequence ID" value="NZ_JAEEGB010000009.1"/>
</dbReference>
<evidence type="ECO:0000256" key="10">
    <source>
        <dbReference type="ARBA" id="ARBA00023098"/>
    </source>
</evidence>
<evidence type="ECO:0000259" key="14">
    <source>
        <dbReference type="PROSITE" id="PS50980"/>
    </source>
</evidence>
<comment type="similarity">
    <text evidence="13">Belongs to the AccD/PCCB family.</text>
</comment>
<dbReference type="GO" id="GO:0006633">
    <property type="term" value="P:fatty acid biosynthetic process"/>
    <property type="evidence" value="ECO:0007669"/>
    <property type="project" value="UniProtKB-KW"/>
</dbReference>
<dbReference type="SUPFAM" id="SSF52096">
    <property type="entry name" value="ClpP/crotonase"/>
    <property type="match status" value="1"/>
</dbReference>
<evidence type="ECO:0000256" key="1">
    <source>
        <dbReference type="ARBA" id="ARBA00004496"/>
    </source>
</evidence>
<dbReference type="AlphaFoldDB" id="A0A934M3C9"/>
<dbReference type="PANTHER" id="PTHR42995">
    <property type="entry name" value="ACETYL-COENZYME A CARBOXYLASE CARBOXYL TRANSFERASE SUBUNIT BETA, CHLOROPLASTIC"/>
    <property type="match status" value="1"/>
</dbReference>
<dbReference type="PROSITE" id="PS50980">
    <property type="entry name" value="COA_CT_NTER"/>
    <property type="match status" value="1"/>
</dbReference>
<dbReference type="GO" id="GO:2001295">
    <property type="term" value="P:malonyl-CoA biosynthetic process"/>
    <property type="evidence" value="ECO:0007669"/>
    <property type="project" value="UniProtKB-UniRule"/>
</dbReference>
<keyword evidence="9 13" id="KW-0067">ATP-binding</keyword>
<dbReference type="EMBL" id="JAEEGB010000009">
    <property type="protein sequence ID" value="MBI6872880.1"/>
    <property type="molecule type" value="Genomic_DNA"/>
</dbReference>
<dbReference type="Pfam" id="PF17848">
    <property type="entry name" value="Zn_ribbon_ACC"/>
    <property type="match status" value="1"/>
</dbReference>
<keyword evidence="8 13" id="KW-0862">Zinc</keyword>
<dbReference type="GO" id="GO:0009317">
    <property type="term" value="C:acetyl-CoA carboxylase complex"/>
    <property type="evidence" value="ECO:0007669"/>
    <property type="project" value="InterPro"/>
</dbReference>
<evidence type="ECO:0000256" key="5">
    <source>
        <dbReference type="ARBA" id="ARBA00022741"/>
    </source>
</evidence>
<evidence type="ECO:0000313" key="16">
    <source>
        <dbReference type="Proteomes" id="UP000622687"/>
    </source>
</evidence>
<protein>
    <recommendedName>
        <fullName evidence="13">Acetyl-coenzyme A carboxylase carboxyl transferase subunit beta</fullName>
        <shortName evidence="13">ACCase subunit beta</shortName>
        <shortName evidence="13">Acetyl-CoA carboxylase carboxyltransferase subunit beta</shortName>
        <ecNumber evidence="13">2.1.3.15</ecNumber>
    </recommendedName>
</protein>
<gene>
    <name evidence="13" type="primary">accD</name>
    <name evidence="15" type="ORF">I6U51_09205</name>
</gene>
<keyword evidence="13" id="KW-0963">Cytoplasm</keyword>
<feature type="binding site" evidence="13">
    <location>
        <position position="62"/>
    </location>
    <ligand>
        <name>Zn(2+)</name>
        <dbReference type="ChEBI" id="CHEBI:29105"/>
    </ligand>
</feature>
<keyword evidence="16" id="KW-1185">Reference proteome</keyword>
<proteinExistence type="inferred from homology"/>
<evidence type="ECO:0000256" key="7">
    <source>
        <dbReference type="ARBA" id="ARBA00022832"/>
    </source>
</evidence>
<dbReference type="GO" id="GO:0003989">
    <property type="term" value="F:acetyl-CoA carboxylase activity"/>
    <property type="evidence" value="ECO:0007669"/>
    <property type="project" value="InterPro"/>
</dbReference>
<dbReference type="NCBIfam" id="TIGR00515">
    <property type="entry name" value="accD"/>
    <property type="match status" value="1"/>
</dbReference>
<keyword evidence="11 13" id="KW-0275">Fatty acid biosynthesis</keyword>
<dbReference type="Proteomes" id="UP000622687">
    <property type="component" value="Unassembled WGS sequence"/>
</dbReference>
<evidence type="ECO:0000256" key="8">
    <source>
        <dbReference type="ARBA" id="ARBA00022833"/>
    </source>
</evidence>
<keyword evidence="6 13" id="KW-0863">Zinc-finger</keyword>
<organism evidence="15 16">
    <name type="scientific">Clostridium aciditolerans</name>
    <dbReference type="NCBI Taxonomy" id="339861"/>
    <lineage>
        <taxon>Bacteria</taxon>
        <taxon>Bacillati</taxon>
        <taxon>Bacillota</taxon>
        <taxon>Clostridia</taxon>
        <taxon>Eubacteriales</taxon>
        <taxon>Clostridiaceae</taxon>
        <taxon>Clostridium</taxon>
    </lineage>
</organism>
<keyword evidence="3 13" id="KW-0808">Transferase</keyword>
<dbReference type="HAMAP" id="MF_01395">
    <property type="entry name" value="AcetylCoA_CT_beta"/>
    <property type="match status" value="1"/>
</dbReference>
<comment type="subunit">
    <text evidence="13">Acetyl-CoA carboxylase is a heterohexamer composed of biotin carboxyl carrier protein (AccB), biotin carboxylase (AccC) and two subunits each of ACCase subunit alpha (AccA) and ACCase subunit beta (AccD).</text>
</comment>
<feature type="binding site" evidence="13">
    <location>
        <position position="59"/>
    </location>
    <ligand>
        <name>Zn(2+)</name>
        <dbReference type="ChEBI" id="CHEBI:29105"/>
    </ligand>
</feature>
<dbReference type="InterPro" id="IPR029045">
    <property type="entry name" value="ClpP/crotonase-like_dom_sf"/>
</dbReference>
<dbReference type="InterPro" id="IPR034733">
    <property type="entry name" value="AcCoA_carboxyl_beta"/>
</dbReference>
<dbReference type="Gene3D" id="3.90.226.10">
    <property type="entry name" value="2-enoyl-CoA Hydratase, Chain A, domain 1"/>
    <property type="match status" value="1"/>
</dbReference>
<dbReference type="PANTHER" id="PTHR42995:SF5">
    <property type="entry name" value="ACETYL-COENZYME A CARBOXYLASE CARBOXYL TRANSFERASE SUBUNIT BETA, CHLOROPLASTIC"/>
    <property type="match status" value="1"/>
</dbReference>
<dbReference type="EC" id="2.1.3.15" evidence="13"/>
<comment type="caution">
    <text evidence="15">The sequence shown here is derived from an EMBL/GenBank/DDBJ whole genome shotgun (WGS) entry which is preliminary data.</text>
</comment>
<feature type="zinc finger region" description="C4-type" evidence="13">
    <location>
        <begin position="40"/>
        <end position="62"/>
    </location>
</feature>
<evidence type="ECO:0000256" key="3">
    <source>
        <dbReference type="ARBA" id="ARBA00022679"/>
    </source>
</evidence>
<comment type="pathway">
    <text evidence="13">Lipid metabolism; malonyl-CoA biosynthesis; malonyl-CoA from acetyl-CoA: step 1/1.</text>
</comment>
<evidence type="ECO:0000256" key="6">
    <source>
        <dbReference type="ARBA" id="ARBA00022771"/>
    </source>
</evidence>
<reference evidence="15" key="1">
    <citation type="submission" date="2020-12" db="EMBL/GenBank/DDBJ databases">
        <title>Clostridium thailandense sp. nov., a novel acetogenic bacterium isolated from peat land soil in Thailand.</title>
        <authorList>
            <person name="Chaikitkaew S."/>
            <person name="Birkeland N.K."/>
        </authorList>
    </citation>
    <scope>NUCLEOTIDE SEQUENCE</scope>
    <source>
        <strain evidence="15">DSM 17425</strain>
    </source>
</reference>
<feature type="domain" description="CoA carboxyltransferase N-terminal" evidence="14">
    <location>
        <begin position="36"/>
        <end position="291"/>
    </location>
</feature>